<dbReference type="RefSeq" id="WP_058265176.1">
    <property type="nucleotide sequence ID" value="NZ_FMYN01000002.1"/>
</dbReference>
<dbReference type="EMBL" id="LNQL01000002">
    <property type="protein sequence ID" value="KSU49364.1"/>
    <property type="molecule type" value="Genomic_DNA"/>
</dbReference>
<dbReference type="OrthoDB" id="2355995at2"/>
<protein>
    <submittedName>
        <fullName evidence="1">Uncharacterized protein</fullName>
    </submittedName>
</protein>
<proteinExistence type="predicted"/>
<sequence length="150" mass="17701">MKNYHLNRILNLKTVEAYFLRDGYLTPPMYCLILIDYQRPSTIDDFPYLKNIDGISEDDFGYDNFIKAIIISPEEVTQETYDELCTVAGGFLEDKEECRWNLDIEVIGNFKHKNNLDDIFPLLQNVLEKYKCPINIHHIPIEKFNFLSQE</sequence>
<gene>
    <name evidence="1" type="ORF">AS033_08335</name>
</gene>
<dbReference type="Proteomes" id="UP000053797">
    <property type="component" value="Unassembled WGS sequence"/>
</dbReference>
<organism evidence="1 2">
    <name type="scientific">Exiguobacterium indicum</name>
    <dbReference type="NCBI Taxonomy" id="296995"/>
    <lineage>
        <taxon>Bacteria</taxon>
        <taxon>Bacillati</taxon>
        <taxon>Bacillota</taxon>
        <taxon>Bacilli</taxon>
        <taxon>Bacillales</taxon>
        <taxon>Bacillales Family XII. Incertae Sedis</taxon>
        <taxon>Exiguobacterium</taxon>
    </lineage>
</organism>
<dbReference type="AlphaFoldDB" id="A0A0V8GGH8"/>
<comment type="caution">
    <text evidence="1">The sequence shown here is derived from an EMBL/GenBank/DDBJ whole genome shotgun (WGS) entry which is preliminary data.</text>
</comment>
<name>A0A0V8GGH8_9BACL</name>
<reference evidence="1 2" key="1">
    <citation type="journal article" date="2015" name="Int. J. Syst. Evol. Microbiol.">
        <title>Exiguobacterium enclense sp. nov., isolated from sediment.</title>
        <authorList>
            <person name="Dastager S.G."/>
            <person name="Mawlankar R."/>
            <person name="Sonalkar V.V."/>
            <person name="Thorat M.N."/>
            <person name="Mual P."/>
            <person name="Verma A."/>
            <person name="Krishnamurthi S."/>
            <person name="Tang S.K."/>
            <person name="Li W.J."/>
        </authorList>
    </citation>
    <scope>NUCLEOTIDE SEQUENCE [LARGE SCALE GENOMIC DNA]</scope>
    <source>
        <strain evidence="1 2">NIO-1109</strain>
    </source>
</reference>
<evidence type="ECO:0000313" key="1">
    <source>
        <dbReference type="EMBL" id="KSU49364.1"/>
    </source>
</evidence>
<evidence type="ECO:0000313" key="2">
    <source>
        <dbReference type="Proteomes" id="UP000053797"/>
    </source>
</evidence>
<accession>A0A0V8GGH8</accession>